<name>A0A5N6TJW8_ASPAV</name>
<dbReference type="GO" id="GO:0008168">
    <property type="term" value="F:methyltransferase activity"/>
    <property type="evidence" value="ECO:0007669"/>
    <property type="project" value="UniProtKB-KW"/>
</dbReference>
<gene>
    <name evidence="4" type="ORF">BDV25DRAFT_143569</name>
</gene>
<proteinExistence type="predicted"/>
<dbReference type="PANTHER" id="PTHR43861:SF1">
    <property type="entry name" value="TRANS-ACONITATE 2-METHYLTRANSFERASE"/>
    <property type="match status" value="1"/>
</dbReference>
<dbReference type="EMBL" id="ML742254">
    <property type="protein sequence ID" value="KAE8146570.1"/>
    <property type="molecule type" value="Genomic_DNA"/>
</dbReference>
<dbReference type="Pfam" id="PF13649">
    <property type="entry name" value="Methyltransf_25"/>
    <property type="match status" value="1"/>
</dbReference>
<dbReference type="AlphaFoldDB" id="A0A5N6TJW8"/>
<dbReference type="SUPFAM" id="SSF53335">
    <property type="entry name" value="S-adenosyl-L-methionine-dependent methyltransferases"/>
    <property type="match status" value="1"/>
</dbReference>
<keyword evidence="5" id="KW-1185">Reference proteome</keyword>
<organism evidence="4 5">
    <name type="scientific">Aspergillus avenaceus</name>
    <dbReference type="NCBI Taxonomy" id="36643"/>
    <lineage>
        <taxon>Eukaryota</taxon>
        <taxon>Fungi</taxon>
        <taxon>Dikarya</taxon>
        <taxon>Ascomycota</taxon>
        <taxon>Pezizomycotina</taxon>
        <taxon>Eurotiomycetes</taxon>
        <taxon>Eurotiomycetidae</taxon>
        <taxon>Eurotiales</taxon>
        <taxon>Aspergillaceae</taxon>
        <taxon>Aspergillus</taxon>
        <taxon>Aspergillus subgen. Circumdati</taxon>
    </lineage>
</organism>
<accession>A0A5N6TJW8</accession>
<keyword evidence="2 4" id="KW-0808">Transferase</keyword>
<protein>
    <submittedName>
        <fullName evidence="4">S-adenosyl-L-methionine-dependent methyltransferase</fullName>
    </submittedName>
</protein>
<feature type="domain" description="Methyltransferase" evidence="3">
    <location>
        <begin position="42"/>
        <end position="133"/>
    </location>
</feature>
<dbReference type="InterPro" id="IPR041698">
    <property type="entry name" value="Methyltransf_25"/>
</dbReference>
<evidence type="ECO:0000313" key="4">
    <source>
        <dbReference type="EMBL" id="KAE8146570.1"/>
    </source>
</evidence>
<evidence type="ECO:0000256" key="2">
    <source>
        <dbReference type="ARBA" id="ARBA00022679"/>
    </source>
</evidence>
<dbReference type="Gene3D" id="3.40.50.150">
    <property type="entry name" value="Vaccinia Virus protein VP39"/>
    <property type="match status" value="1"/>
</dbReference>
<keyword evidence="1 4" id="KW-0489">Methyltransferase</keyword>
<evidence type="ECO:0000256" key="1">
    <source>
        <dbReference type="ARBA" id="ARBA00022603"/>
    </source>
</evidence>
<evidence type="ECO:0000259" key="3">
    <source>
        <dbReference type="Pfam" id="PF13649"/>
    </source>
</evidence>
<dbReference type="PANTHER" id="PTHR43861">
    <property type="entry name" value="TRANS-ACONITATE 2-METHYLTRANSFERASE-RELATED"/>
    <property type="match status" value="1"/>
</dbReference>
<dbReference type="GO" id="GO:0032259">
    <property type="term" value="P:methylation"/>
    <property type="evidence" value="ECO:0007669"/>
    <property type="project" value="UniProtKB-KW"/>
</dbReference>
<sequence length="223" mass="25196">MTKADFYHSIAGEYQTAYSDDPVILSFIDKALHYLPPHAHTLDMGCGTGNPLDIALAAAGHKVKGVDISPSMIEQVQTNVPNGTFVLQDMHSYQHPKTEPLDAVFNCRALFHHNRQRNEDCIRNWGRWLPRGGLLCMVVLTADDYNPAKIQEYDADGLFARVRRRFMGKDEIHMLPSRQGLKCLLKESGLEVVDEMEGLFVPPEWTDSDEAAQYCFIARKMSL</sequence>
<reference evidence="4 5" key="1">
    <citation type="submission" date="2019-04" db="EMBL/GenBank/DDBJ databases">
        <title>Friends and foes A comparative genomics study of 23 Aspergillus species from section Flavi.</title>
        <authorList>
            <consortium name="DOE Joint Genome Institute"/>
            <person name="Kjaerbolling I."/>
            <person name="Vesth T."/>
            <person name="Frisvad J.C."/>
            <person name="Nybo J.L."/>
            <person name="Theobald S."/>
            <person name="Kildgaard S."/>
            <person name="Isbrandt T."/>
            <person name="Kuo A."/>
            <person name="Sato A."/>
            <person name="Lyhne E.K."/>
            <person name="Kogle M.E."/>
            <person name="Wiebenga A."/>
            <person name="Kun R.S."/>
            <person name="Lubbers R.J."/>
            <person name="Makela M.R."/>
            <person name="Barry K."/>
            <person name="Chovatia M."/>
            <person name="Clum A."/>
            <person name="Daum C."/>
            <person name="Haridas S."/>
            <person name="He G."/>
            <person name="LaButti K."/>
            <person name="Lipzen A."/>
            <person name="Mondo S."/>
            <person name="Riley R."/>
            <person name="Salamov A."/>
            <person name="Simmons B.A."/>
            <person name="Magnuson J.K."/>
            <person name="Henrissat B."/>
            <person name="Mortensen U.H."/>
            <person name="Larsen T.O."/>
            <person name="Devries R.P."/>
            <person name="Grigoriev I.V."/>
            <person name="Machida M."/>
            <person name="Baker S.E."/>
            <person name="Andersen M.R."/>
        </authorList>
    </citation>
    <scope>NUCLEOTIDE SEQUENCE [LARGE SCALE GENOMIC DNA]</scope>
    <source>
        <strain evidence="4 5">IBT 18842</strain>
    </source>
</reference>
<evidence type="ECO:0000313" key="5">
    <source>
        <dbReference type="Proteomes" id="UP000325780"/>
    </source>
</evidence>
<dbReference type="CDD" id="cd02440">
    <property type="entry name" value="AdoMet_MTases"/>
    <property type="match status" value="1"/>
</dbReference>
<dbReference type="Proteomes" id="UP000325780">
    <property type="component" value="Unassembled WGS sequence"/>
</dbReference>
<dbReference type="InterPro" id="IPR029063">
    <property type="entry name" value="SAM-dependent_MTases_sf"/>
</dbReference>
<dbReference type="OrthoDB" id="540004at2759"/>